<protein>
    <submittedName>
        <fullName evidence="3">Uncharacterized protein</fullName>
    </submittedName>
</protein>
<keyword evidence="2" id="KW-1133">Transmembrane helix</keyword>
<feature type="region of interest" description="Disordered" evidence="1">
    <location>
        <begin position="330"/>
        <end position="401"/>
    </location>
</feature>
<evidence type="ECO:0000256" key="2">
    <source>
        <dbReference type="SAM" id="Phobius"/>
    </source>
</evidence>
<reference evidence="3" key="1">
    <citation type="submission" date="2022-07" db="EMBL/GenBank/DDBJ databases">
        <title>Phylogenomic reconstructions and comparative analyses of Kickxellomycotina fungi.</title>
        <authorList>
            <person name="Reynolds N.K."/>
            <person name="Stajich J.E."/>
            <person name="Barry K."/>
            <person name="Grigoriev I.V."/>
            <person name="Crous P."/>
            <person name="Smith M.E."/>
        </authorList>
    </citation>
    <scope>NUCLEOTIDE SEQUENCE</scope>
    <source>
        <strain evidence="3">BCRC 34297</strain>
    </source>
</reference>
<dbReference type="AlphaFoldDB" id="A0A9W8GX42"/>
<organism evidence="3 4">
    <name type="scientific">Coemansia pectinata</name>
    <dbReference type="NCBI Taxonomy" id="1052879"/>
    <lineage>
        <taxon>Eukaryota</taxon>
        <taxon>Fungi</taxon>
        <taxon>Fungi incertae sedis</taxon>
        <taxon>Zoopagomycota</taxon>
        <taxon>Kickxellomycotina</taxon>
        <taxon>Kickxellomycetes</taxon>
        <taxon>Kickxellales</taxon>
        <taxon>Kickxellaceae</taxon>
        <taxon>Coemansia</taxon>
    </lineage>
</organism>
<evidence type="ECO:0000313" key="3">
    <source>
        <dbReference type="EMBL" id="KAJ2755277.1"/>
    </source>
</evidence>
<dbReference type="OrthoDB" id="5596588at2759"/>
<feature type="compositionally biased region" description="Basic and acidic residues" evidence="1">
    <location>
        <begin position="336"/>
        <end position="347"/>
    </location>
</feature>
<feature type="compositionally biased region" description="Low complexity" evidence="1">
    <location>
        <begin position="348"/>
        <end position="361"/>
    </location>
</feature>
<accession>A0A9W8GX42</accession>
<gene>
    <name evidence="3" type="ORF">GGI19_001775</name>
</gene>
<evidence type="ECO:0000256" key="1">
    <source>
        <dbReference type="SAM" id="MobiDB-lite"/>
    </source>
</evidence>
<keyword evidence="4" id="KW-1185">Reference proteome</keyword>
<sequence>MDVEVVGSAGFLADMRRGNEADSDHRRIMTPEFRRFCITAREHTLCCMAYLFLFVCSDKSEEPTRSRRRQSARYLVAPYSRAFRARQISLLICSAGLTSAGMTGVLVAATVALANAMEHGDPQALGSWRTWLLPSTLLNPGDGHGVAVGGAHVAHDFPPVLRRLWVYQSVVSVATAAFLVPVGLLFERTSRSAAAGPRLGVALLRWLLLTVAVVAAWEVASQRSEYLRALGFYRVLSHSGATARYSVYQAASIFGALPAVLAVVPRGTWALFSWLRSSVGQKHEIAHIARARYAQLKTEQQRIEARLQRAIGSWKWERIQGADDAWVIDSCSDDDDRGKPQKPEASESMRSSSTATAARLPPAHPGLAHSASVTGLRQSARLSSIRGPRRRLRPSAEPSASSSSLISYLSDELCSSDDSHVDISIGRAARAAQARRQREREGEMQRLSRQIKKYHAQILFVRAELSRMNWSDLGDLSDQAAEGKTGSHRVLVALASGASSVLVLVAASLCWLLVVLQVGRGALSAIFVGEPDLTHGSSHFVPAQVTVSPLVSACQVVAAISLFIVVMFGVVSVGPIDPMQLLSASWFGMLLLPRAWQWRWMSQALLGNDVLAAVDPRPGMAQLSEAEAGSGSVSGNTARVFFSSSADLTSYYRELQRQPLAAVLPTAPAALQGGGTLPESLFLARGWGRRVFLLWGTHRARPVSTQRLLAYAWLVCGLAMTWPSVLRTAGLISERAYILPITALVQPLWPPLEHATTEDIDHQPLLVLQPDAMDPTLLSSTMWTQAANDEVCPVPSDFAPNFGFALGPDTCVAGVIPDCRHNSTTGNVPETLTDISGIDLETNNSSALGLAGQRVSRRVLLDSLVADTLPRVLVRWGVTGIAHLSPHASVVLSYAVWWAFPDWIVPVSVAAVDLQLGYAPPAPLPVSDLLLSFGASSAHSEWYAMLRRLERHRSWLPQADDGTPLVLQPVTSSQALSSNTLKSSAPLPALGRWSVLRNTVWRCICTLTAHLYAACADLLQRLWVLVRLGANATSKVAGQWIQGTAAEAALFAGTRRASSIAQVCMSVIQPLWQHASLVSAWISDSLNFALLLAKSAGPGKMRAPVPLSRAAGSLSSLGIATTVPSVLLPEYWAAVITRGGPAMQRLRPQLWPHVYAGQQHANLSSYIYDFVPQPQPRPQTQRILALDDVAVSTSLLLPPVPPVVEPVKSRPGHSDSTPASHVAHEARQAWTALDWLLAAYRVALGLLACRAVFGPSRSSSIFLL</sequence>
<feature type="transmembrane region" description="Helical" evidence="2">
    <location>
        <begin position="708"/>
        <end position="726"/>
    </location>
</feature>
<feature type="transmembrane region" description="Helical" evidence="2">
    <location>
        <begin position="198"/>
        <end position="217"/>
    </location>
</feature>
<comment type="caution">
    <text evidence="3">The sequence shown here is derived from an EMBL/GenBank/DDBJ whole genome shotgun (WGS) entry which is preliminary data.</text>
</comment>
<feature type="transmembrane region" description="Helical" evidence="2">
    <location>
        <begin position="165"/>
        <end position="186"/>
    </location>
</feature>
<feature type="transmembrane region" description="Helical" evidence="2">
    <location>
        <begin position="490"/>
        <end position="514"/>
    </location>
</feature>
<dbReference type="EMBL" id="JANBUH010000070">
    <property type="protein sequence ID" value="KAJ2755277.1"/>
    <property type="molecule type" value="Genomic_DNA"/>
</dbReference>
<dbReference type="Proteomes" id="UP001140011">
    <property type="component" value="Unassembled WGS sequence"/>
</dbReference>
<feature type="transmembrane region" description="Helical" evidence="2">
    <location>
        <begin position="88"/>
        <end position="114"/>
    </location>
</feature>
<proteinExistence type="predicted"/>
<feature type="compositionally biased region" description="Polar residues" evidence="1">
    <location>
        <begin position="371"/>
        <end position="382"/>
    </location>
</feature>
<evidence type="ECO:0000313" key="4">
    <source>
        <dbReference type="Proteomes" id="UP001140011"/>
    </source>
</evidence>
<feature type="transmembrane region" description="Helical" evidence="2">
    <location>
        <begin position="550"/>
        <end position="573"/>
    </location>
</feature>
<name>A0A9W8GX42_9FUNG</name>
<keyword evidence="2" id="KW-0812">Transmembrane</keyword>
<feature type="transmembrane region" description="Helical" evidence="2">
    <location>
        <begin position="245"/>
        <end position="264"/>
    </location>
</feature>
<keyword evidence="2" id="KW-0472">Membrane</keyword>